<evidence type="ECO:0000256" key="2">
    <source>
        <dbReference type="ARBA" id="ARBA00022475"/>
    </source>
</evidence>
<evidence type="ECO:0000256" key="5">
    <source>
        <dbReference type="ARBA" id="ARBA00023136"/>
    </source>
</evidence>
<reference evidence="10" key="1">
    <citation type="journal article" date="2022" name="Microorganisms">
        <title>Beyond the ABCs#Discovery of Three New Plasmid Types in Rhodobacterales (RepQ, RepY, RepW).</title>
        <authorList>
            <person name="Freese H.M."/>
            <person name="Ringel V."/>
            <person name="Overmann J."/>
            <person name="Petersen J."/>
        </authorList>
    </citation>
    <scope>NUCLEOTIDE SEQUENCE [LARGE SCALE GENOMIC DNA]</scope>
    <source>
        <strain evidence="10">DSM 109990</strain>
        <plasmid evidence="10">pDSM109990_a</plasmid>
    </source>
</reference>
<evidence type="ECO:0000256" key="6">
    <source>
        <dbReference type="SAM" id="Coils"/>
    </source>
</evidence>
<evidence type="ECO:0000256" key="7">
    <source>
        <dbReference type="SAM" id="Phobius"/>
    </source>
</evidence>
<feature type="coiled-coil region" evidence="6">
    <location>
        <begin position="231"/>
        <end position="258"/>
    </location>
</feature>
<feature type="transmembrane region" description="Helical" evidence="7">
    <location>
        <begin position="292"/>
        <end position="313"/>
    </location>
</feature>
<evidence type="ECO:0000313" key="10">
    <source>
        <dbReference type="Proteomes" id="UP000831019"/>
    </source>
</evidence>
<dbReference type="InterPro" id="IPR042094">
    <property type="entry name" value="T2SS_GspF_sf"/>
</dbReference>
<feature type="transmembrane region" description="Helical" evidence="7">
    <location>
        <begin position="252"/>
        <end position="280"/>
    </location>
</feature>
<evidence type="ECO:0000256" key="4">
    <source>
        <dbReference type="ARBA" id="ARBA00022989"/>
    </source>
</evidence>
<accession>A0ABY3ZPN3</accession>
<proteinExistence type="predicted"/>
<gene>
    <name evidence="9" type="ORF">DSM109990_03460</name>
</gene>
<keyword evidence="9" id="KW-0614">Plasmid</keyword>
<dbReference type="InterPro" id="IPR018076">
    <property type="entry name" value="T2SS_GspF_dom"/>
</dbReference>
<dbReference type="Gene3D" id="1.20.81.30">
    <property type="entry name" value="Type II secretion system (T2SS), domain F"/>
    <property type="match status" value="1"/>
</dbReference>
<sequence>MLQIFAFFLLIFGVFATTGLVFAITLDRARQTRLQRLVKFTKNHPLQSSDRATRRLEIEDEGETGKVDNSRFARLLDTRLREAGLEMKPKGAIAVMVIMAIVMVAASQLLKLAPLPLALLISGLSSYLSFTVWLGHLRSRRIKVFNEALPDCLDVFARGLRSGQPAPVALRVVANHAKGIAEEEFSFCCEEMRLGIGLNEALGGIADRIGSQEARFIVIAVGLQVETGGNLVETLENLANMLRERRKLRKKAAALSAEVRVSAAVLSSLPFAIGLIIWMVNGEYLQPLFIDARGRILALVGVAFLGMGIFSMYRLSRLDV</sequence>
<feature type="transmembrane region" description="Helical" evidence="7">
    <location>
        <begin position="6"/>
        <end position="26"/>
    </location>
</feature>
<dbReference type="RefSeq" id="WP_243263277.1">
    <property type="nucleotide sequence ID" value="NZ_CP085145.1"/>
</dbReference>
<comment type="subcellular location">
    <subcellularLocation>
        <location evidence="1">Cell membrane</location>
        <topology evidence="1">Multi-pass membrane protein</topology>
    </subcellularLocation>
</comment>
<evidence type="ECO:0000256" key="1">
    <source>
        <dbReference type="ARBA" id="ARBA00004651"/>
    </source>
</evidence>
<keyword evidence="5 7" id="KW-0472">Membrane</keyword>
<dbReference type="PANTHER" id="PTHR35007:SF1">
    <property type="entry name" value="PILUS ASSEMBLY PROTEIN"/>
    <property type="match status" value="1"/>
</dbReference>
<dbReference type="EMBL" id="CP085145">
    <property type="protein sequence ID" value="UOA16576.1"/>
    <property type="molecule type" value="Genomic_DNA"/>
</dbReference>
<feature type="transmembrane region" description="Helical" evidence="7">
    <location>
        <begin position="116"/>
        <end position="135"/>
    </location>
</feature>
<dbReference type="PANTHER" id="PTHR35007">
    <property type="entry name" value="INTEGRAL MEMBRANE PROTEIN-RELATED"/>
    <property type="match status" value="1"/>
</dbReference>
<feature type="domain" description="Type II secretion system protein GspF" evidence="8">
    <location>
        <begin position="153"/>
        <end position="277"/>
    </location>
</feature>
<evidence type="ECO:0000313" key="9">
    <source>
        <dbReference type="EMBL" id="UOA16576.1"/>
    </source>
</evidence>
<evidence type="ECO:0000259" key="8">
    <source>
        <dbReference type="Pfam" id="PF00482"/>
    </source>
</evidence>
<keyword evidence="6" id="KW-0175">Coiled coil</keyword>
<feature type="transmembrane region" description="Helical" evidence="7">
    <location>
        <begin position="91"/>
        <end position="110"/>
    </location>
</feature>
<organism evidence="9 10">
    <name type="scientific">Sulfitobacter dubius</name>
    <dbReference type="NCBI Taxonomy" id="218673"/>
    <lineage>
        <taxon>Bacteria</taxon>
        <taxon>Pseudomonadati</taxon>
        <taxon>Pseudomonadota</taxon>
        <taxon>Alphaproteobacteria</taxon>
        <taxon>Rhodobacterales</taxon>
        <taxon>Roseobacteraceae</taxon>
        <taxon>Sulfitobacter</taxon>
    </lineage>
</organism>
<geneLocation type="plasmid" evidence="9 10">
    <name>pDSM109990_a</name>
</geneLocation>
<dbReference type="Proteomes" id="UP000831019">
    <property type="component" value="Plasmid pDSM109990_a"/>
</dbReference>
<evidence type="ECO:0000256" key="3">
    <source>
        <dbReference type="ARBA" id="ARBA00022692"/>
    </source>
</evidence>
<keyword evidence="2" id="KW-1003">Cell membrane</keyword>
<keyword evidence="4 7" id="KW-1133">Transmembrane helix</keyword>
<keyword evidence="3 7" id="KW-0812">Transmembrane</keyword>
<keyword evidence="10" id="KW-1185">Reference proteome</keyword>
<protein>
    <recommendedName>
        <fullName evidence="8">Type II secretion system protein GspF domain-containing protein</fullName>
    </recommendedName>
</protein>
<name>A0ABY3ZPN3_9RHOB</name>
<dbReference type="Pfam" id="PF00482">
    <property type="entry name" value="T2SSF"/>
    <property type="match status" value="1"/>
</dbReference>